<dbReference type="NCBIfam" id="TIGR00254">
    <property type="entry name" value="GGDEF"/>
    <property type="match status" value="1"/>
</dbReference>
<keyword evidence="1" id="KW-1133">Transmembrane helix</keyword>
<dbReference type="EMBL" id="CP006272">
    <property type="protein sequence ID" value="AGZ39378.1"/>
    <property type="molecule type" value="Genomic_DNA"/>
</dbReference>
<keyword evidence="4" id="KW-1185">Reference proteome</keyword>
<dbReference type="KEGG" id="afs:AFR_05445"/>
<dbReference type="HOGENOM" id="CLU_000445_11_30_11"/>
<proteinExistence type="predicted"/>
<evidence type="ECO:0000313" key="3">
    <source>
        <dbReference type="EMBL" id="AGZ39378.1"/>
    </source>
</evidence>
<dbReference type="FunFam" id="3.30.70.270:FF:000001">
    <property type="entry name" value="Diguanylate cyclase domain protein"/>
    <property type="match status" value="1"/>
</dbReference>
<dbReference type="STRING" id="1246995.AFR_05445"/>
<feature type="transmembrane region" description="Helical" evidence="1">
    <location>
        <begin position="112"/>
        <end position="129"/>
    </location>
</feature>
<feature type="transmembrane region" description="Helical" evidence="1">
    <location>
        <begin position="7"/>
        <end position="23"/>
    </location>
</feature>
<feature type="transmembrane region" description="Helical" evidence="1">
    <location>
        <begin position="149"/>
        <end position="166"/>
    </location>
</feature>
<dbReference type="GO" id="GO:1902201">
    <property type="term" value="P:negative regulation of bacterial-type flagellum-dependent cell motility"/>
    <property type="evidence" value="ECO:0007669"/>
    <property type="project" value="TreeGrafter"/>
</dbReference>
<feature type="domain" description="GGDEF" evidence="2">
    <location>
        <begin position="343"/>
        <end position="465"/>
    </location>
</feature>
<keyword evidence="1" id="KW-0472">Membrane</keyword>
<keyword evidence="1" id="KW-0812">Transmembrane</keyword>
<dbReference type="PANTHER" id="PTHR45138">
    <property type="entry name" value="REGULATORY COMPONENTS OF SENSORY TRANSDUCTION SYSTEM"/>
    <property type="match status" value="1"/>
</dbReference>
<dbReference type="Gene3D" id="3.30.70.270">
    <property type="match status" value="1"/>
</dbReference>
<evidence type="ECO:0000259" key="2">
    <source>
        <dbReference type="PROSITE" id="PS50887"/>
    </source>
</evidence>
<feature type="transmembrane region" description="Helical" evidence="1">
    <location>
        <begin position="59"/>
        <end position="77"/>
    </location>
</feature>
<dbReference type="SMART" id="SM00267">
    <property type="entry name" value="GGDEF"/>
    <property type="match status" value="1"/>
</dbReference>
<dbReference type="Pfam" id="PF00990">
    <property type="entry name" value="GGDEF"/>
    <property type="match status" value="1"/>
</dbReference>
<dbReference type="eggNOG" id="COG3706">
    <property type="taxonomic scope" value="Bacteria"/>
</dbReference>
<feature type="transmembrane region" description="Helical" evidence="1">
    <location>
        <begin position="248"/>
        <end position="270"/>
    </location>
</feature>
<feature type="transmembrane region" description="Helical" evidence="1">
    <location>
        <begin position="178"/>
        <end position="196"/>
    </location>
</feature>
<dbReference type="InterPro" id="IPR043128">
    <property type="entry name" value="Rev_trsase/Diguanyl_cyclase"/>
</dbReference>
<dbReference type="GO" id="GO:0043709">
    <property type="term" value="P:cell adhesion involved in single-species biofilm formation"/>
    <property type="evidence" value="ECO:0007669"/>
    <property type="project" value="TreeGrafter"/>
</dbReference>
<feature type="transmembrane region" description="Helical" evidence="1">
    <location>
        <begin position="29"/>
        <end position="47"/>
    </location>
</feature>
<protein>
    <submittedName>
        <fullName evidence="3">Putative signaling protein</fullName>
    </submittedName>
</protein>
<name>U5VQX7_9ACTN</name>
<feature type="transmembrane region" description="Helical" evidence="1">
    <location>
        <begin position="276"/>
        <end position="296"/>
    </location>
</feature>
<reference evidence="3 4" key="1">
    <citation type="journal article" date="2014" name="J. Biotechnol.">
        <title>Complete genome sequence of the actinobacterium Actinoplanes friuliensis HAG 010964, producer of the lipopeptide antibiotic friulimycin.</title>
        <authorList>
            <person name="Ruckert C."/>
            <person name="Szczepanowski R."/>
            <person name="Albersmeier A."/>
            <person name="Goesmann A."/>
            <person name="Fischer N."/>
            <person name="Steinkamper A."/>
            <person name="Puhler A."/>
            <person name="Biener R."/>
            <person name="Schwartz D."/>
            <person name="Kalinowski J."/>
        </authorList>
    </citation>
    <scope>NUCLEOTIDE SEQUENCE [LARGE SCALE GENOMIC DNA]</scope>
    <source>
        <strain evidence="3 4">DSM 7358</strain>
    </source>
</reference>
<dbReference type="Proteomes" id="UP000017746">
    <property type="component" value="Chromosome"/>
</dbReference>
<dbReference type="InterPro" id="IPR000160">
    <property type="entry name" value="GGDEF_dom"/>
</dbReference>
<dbReference type="PANTHER" id="PTHR45138:SF9">
    <property type="entry name" value="DIGUANYLATE CYCLASE DGCM-RELATED"/>
    <property type="match status" value="1"/>
</dbReference>
<gene>
    <name evidence="3" type="ORF">AFR_05445</name>
</gene>
<dbReference type="RefSeq" id="WP_023358909.1">
    <property type="nucleotide sequence ID" value="NC_022657.1"/>
</dbReference>
<sequence>MTSRGWRAYAILAVLSLSLYQVIPDGAWRTTLSVAIGYLAAAATVAGSRRLKPVDRLPWWLFAGGMACNSSGTLAVAAGWSDVLYLAFYPAVALGLALLIRRQYSRSRRAALVDAATITAGLGLLAWVYAIEPALADPDISPLVRMIRVSYPLGDLILIALTVLLIRNGVRNQWTPRGIALSLLIFLAGDMIWLVVGTLGLDVTGDPHIGRVIDTVYLSSFAIFGYAARRSGDTLLEEPAGAPARSGIPLMLTLAAALLVAPAVLLAELIDGTIDNGLAIAVGCTVMSLLVVTRMFQLLRHSERQALVVRELSRRDELTGLPNRRAWVDELPQVLERARLLGEPVSIGMIDLDHFKLYNDRFGHPGGDRLLKEASAAWSGALRRSDILARYGGEEFIVLLPGADLTQASMVLERVRGVTPGGETFSAGLATWDTRETPDDLIARADAALYQAKATGRDRIVGASDPGPTPAPEVVSA</sequence>
<dbReference type="CDD" id="cd01949">
    <property type="entry name" value="GGDEF"/>
    <property type="match status" value="1"/>
</dbReference>
<feature type="transmembrane region" description="Helical" evidence="1">
    <location>
        <begin position="83"/>
        <end position="100"/>
    </location>
</feature>
<organism evidence="3 4">
    <name type="scientific">Actinoplanes friuliensis DSM 7358</name>
    <dbReference type="NCBI Taxonomy" id="1246995"/>
    <lineage>
        <taxon>Bacteria</taxon>
        <taxon>Bacillati</taxon>
        <taxon>Actinomycetota</taxon>
        <taxon>Actinomycetes</taxon>
        <taxon>Micromonosporales</taxon>
        <taxon>Micromonosporaceae</taxon>
        <taxon>Actinoplanes</taxon>
    </lineage>
</organism>
<dbReference type="SUPFAM" id="SSF55073">
    <property type="entry name" value="Nucleotide cyclase"/>
    <property type="match status" value="1"/>
</dbReference>
<dbReference type="InterPro" id="IPR029787">
    <property type="entry name" value="Nucleotide_cyclase"/>
</dbReference>
<dbReference type="AlphaFoldDB" id="U5VQX7"/>
<dbReference type="PATRIC" id="fig|1246995.3.peg.1103"/>
<dbReference type="GO" id="GO:0005886">
    <property type="term" value="C:plasma membrane"/>
    <property type="evidence" value="ECO:0007669"/>
    <property type="project" value="TreeGrafter"/>
</dbReference>
<dbReference type="InterPro" id="IPR050469">
    <property type="entry name" value="Diguanylate_Cyclase"/>
</dbReference>
<accession>U5VQX7</accession>
<dbReference type="GO" id="GO:0052621">
    <property type="term" value="F:diguanylate cyclase activity"/>
    <property type="evidence" value="ECO:0007669"/>
    <property type="project" value="TreeGrafter"/>
</dbReference>
<evidence type="ECO:0000313" key="4">
    <source>
        <dbReference type="Proteomes" id="UP000017746"/>
    </source>
</evidence>
<evidence type="ECO:0000256" key="1">
    <source>
        <dbReference type="SAM" id="Phobius"/>
    </source>
</evidence>
<dbReference type="PROSITE" id="PS50887">
    <property type="entry name" value="GGDEF"/>
    <property type="match status" value="1"/>
</dbReference>